<feature type="compositionally biased region" description="Basic and acidic residues" evidence="12">
    <location>
        <begin position="125"/>
        <end position="141"/>
    </location>
</feature>
<dbReference type="Proteomes" id="UP000823561">
    <property type="component" value="Chromosome 1"/>
</dbReference>
<reference evidence="14 15" key="1">
    <citation type="submission" date="2020-10" db="EMBL/GenBank/DDBJ databases">
        <title>Chromosome-scale genome assembly of the Allis shad, Alosa alosa.</title>
        <authorList>
            <person name="Margot Z."/>
            <person name="Christophe K."/>
            <person name="Cabau C."/>
            <person name="Louis A."/>
            <person name="Berthelot C."/>
            <person name="Parey E."/>
            <person name="Roest Crollius H."/>
            <person name="Montfort J."/>
            <person name="Robinson-Rechavi M."/>
            <person name="Bucao C."/>
            <person name="Bouchez O."/>
            <person name="Gislard M."/>
            <person name="Lluch J."/>
            <person name="Milhes M."/>
            <person name="Lampietro C."/>
            <person name="Lopez Roques C."/>
            <person name="Donnadieu C."/>
            <person name="Braasch I."/>
            <person name="Desvignes T."/>
            <person name="Postlethwait J."/>
            <person name="Bobe J."/>
            <person name="Guiguen Y."/>
        </authorList>
    </citation>
    <scope>NUCLEOTIDE SEQUENCE [LARGE SCALE GENOMIC DNA]</scope>
    <source>
        <strain evidence="14">M-15738</strain>
        <tissue evidence="14">Blood</tissue>
    </source>
</reference>
<comment type="cofactor">
    <cofactor evidence="11">
        <name>Zn(2+)</name>
        <dbReference type="ChEBI" id="CHEBI:29105"/>
    </cofactor>
    <text evidence="11">The zinc ions have a structural role.</text>
</comment>
<feature type="region of interest" description="Disordered" evidence="12">
    <location>
        <begin position="184"/>
        <end position="208"/>
    </location>
</feature>
<feature type="compositionally biased region" description="Polar residues" evidence="12">
    <location>
        <begin position="248"/>
        <end position="273"/>
    </location>
</feature>
<evidence type="ECO:0000256" key="5">
    <source>
        <dbReference type="ARBA" id="ARBA00022833"/>
    </source>
</evidence>
<feature type="compositionally biased region" description="Polar residues" evidence="12">
    <location>
        <begin position="539"/>
        <end position="558"/>
    </location>
</feature>
<sequence>METEKASHATEESLSRAPFGVTHPQTEKLISQLQNGSPSPEAGSPHQLNGDAWGHFKPSNGSSLGANPMKRHRENCSSPASMQGLFDQAGVYGVNGEMKHSLSEQAQLGPQQPKRPRVNGNKELTAWERTESGGAEDRLDGFPELTKLPPPQSGDYECDNAVQDGKLDSKRNFNLTNGDIFSLSRSKSVSISNGATETQPSMVGSPSDLLEKTLSQYYPQQVSIAPQTGQSQADREVCSAVISERPEQNTQAPSLTSGYPISSQMPASEQQARISPELGNGGFNTQFMNGFSSNFRGEHQQHPQKQQQQQQQHPLPEIPDLEQPHSLDQAPGMVPPQRVSPGSQAQNGSECFHSNPEGPSIFSKPNAEFNQGPYLPSLDSSTPLHTNKGSGFGPFSSSARPPSTPEGQLHMQYGAQQQQKQQQQPGLPGLAEHSTLQGAPGQSHPTIPSLRTSANREPESQAGSTPMQGQCGTLESELSLTHTQEMSQRAEACSQMGWIDLNSQATTQSPSMPSMWGGFPPQSPVGQQPPPAQQTQGQSHDPSSTQGFLPQGFNQPGYQKQQQDCQTHDWQQRGSKPSPTGPLPGPPKLQHMPQQCSVPPQQADNQFCAQQEHLCKDQDLEQILSPNFMPSHQQPLLPPHSQHEGHQVTNALQRQCSQDSTSNITSQPSDPSQGPIDPELLNRLKMESYMRSEKQQQQLKSPTYRAQPGPSPQPMSSPSHRPKSQPSQNDQAMFGFGSAEGPGMKDNFKFNKAMEMQKQQQLQLQQQYSPGPSAQKQYPQQQTHSHNRMPNHMDFPSTRMPPPSPQQAPGQMYPKLEHPEACAQYQRDALPSPGPQGDFQRHAALRMHLLQKQERHAVPQCPNDLRHALPAIKQENGLRFEAPHMPPQQQGRELLPNGGGPVMVKQERPSSTCEQSQQQRSILATMEQQLRQYQLSPVFEKKSLVVKSPNKVKVEMSGGVTVLSTNVGTCGGEDRKPPEVKREPGLQSFLESPMKLLDTPIKNLLDTPVKTQYEIPPCHCLEQISEKDEGPYYTHLGAAPNIAGIREMMEKRSGFTGSAIRIEKVVYTGKEGKSTQGCPIAKWVIRRASVDEKLLVLVRERPSHKCETSCLVIVILIWEGISISLADRLYSELSSTLTKHGALTNRRCALNEERTCACQGLDPDACGASFSFGCSWSMYYNGCKFARSKIPRKFKLLGDDPKEEERLEYNLQNLATIMAPMYKKMAPDAYGNQVEHEHRAPDCRLGVKEGRPFSGVTACLDFCAHAHRDLHNMQGGSTVVCTLTREDNREISKIPEDEQLHVLPLYKASNTDEFGSEEAQQEKTRTGAIQVLSNFRRQVRMLAEPAKSCRQKKLDAKRASANKLAGLPDTPNSKGDKTAQAKKQSTYENPAGQNTLISGVLGASLQHGQQPHPLQHQQAASHPFAPAPGSPHPAGYPRFPSSPSPFPSTPKPGSLYPQSPISASPYPSPLHVPNSYMNGGNPASPYPNALTPNNLYPGYQCNGGMAMENYHPYYPGSPKHLEMYRQQRPPMYPEQQYGGHQRYGVNYPPRYSEPGLQVNGFGNCAVRPGVHPVGPYPPYPPSGGPEAHFLEAISRPPSSHPSLDYASVSKGNQFSRYPNTYLSQNPQMFAPGLDPLRMQAKPDMSLHGANGMPQGLPPLGSECLTPGAQPPFGLPNGSMHSAMVKQEPGAPIPTTPKGKEDVWSDNEHNFLDPDIGGVAVAPSHGSILIECAKRELHATTPLKQPNRTHPTRISLVFYQHKNMNEAKHGLALWEAKLAEKAREKEEDAERGIESTPSKSNKKVKREPPEYSELVEPPYKRFIQTLTERSMSSTTNTYVGTAPYAFTKVTGPYNCFM</sequence>
<dbReference type="GO" id="GO:0141166">
    <property type="term" value="P:chromosomal 5-methylcytosine DNA demethylation pathway"/>
    <property type="evidence" value="ECO:0007669"/>
    <property type="project" value="UniProtKB-UniRule"/>
</dbReference>
<comment type="function">
    <text evidence="11">Dioxygenase that catalyzes the conversion of the modified genomic base 5-methylcytosine (5mC) into 5-hydroxymethylcytosine (5hmC) and plays a key role in epigenetic chromatin reprogramming during embryonic development.</text>
</comment>
<evidence type="ECO:0000256" key="3">
    <source>
        <dbReference type="ARBA" id="ARBA00022454"/>
    </source>
</evidence>
<feature type="region of interest" description="Disordered" evidence="12">
    <location>
        <begin position="1406"/>
        <end position="1466"/>
    </location>
</feature>
<dbReference type="GO" id="GO:0030099">
    <property type="term" value="P:myeloid cell differentiation"/>
    <property type="evidence" value="ECO:0007669"/>
    <property type="project" value="TreeGrafter"/>
</dbReference>
<feature type="compositionally biased region" description="Polar residues" evidence="12">
    <location>
        <begin position="340"/>
        <end position="349"/>
    </location>
</feature>
<feature type="compositionally biased region" description="Low complexity" evidence="12">
    <location>
        <begin position="303"/>
        <end position="314"/>
    </location>
</feature>
<dbReference type="EC" id="1.14.11.80" evidence="11"/>
<feature type="region of interest" description="Disordered" evidence="12">
    <location>
        <begin position="101"/>
        <end position="161"/>
    </location>
</feature>
<dbReference type="InterPro" id="IPR046942">
    <property type="entry name" value="TET_oxygenase"/>
</dbReference>
<feature type="compositionally biased region" description="Basic and acidic residues" evidence="12">
    <location>
        <begin position="680"/>
        <end position="694"/>
    </location>
</feature>
<comment type="subcellular location">
    <subcellularLocation>
        <location evidence="1">Chromosome</location>
    </subcellularLocation>
</comment>
<dbReference type="GO" id="GO:0070579">
    <property type="term" value="F:DNA 5-methylcytosine dioxygenase activity"/>
    <property type="evidence" value="ECO:0007669"/>
    <property type="project" value="UniProtKB-UniRule"/>
</dbReference>
<evidence type="ECO:0000256" key="7">
    <source>
        <dbReference type="ARBA" id="ARBA00023002"/>
    </source>
</evidence>
<dbReference type="Pfam" id="PF12851">
    <property type="entry name" value="Tet_JBP"/>
    <property type="match status" value="1"/>
</dbReference>
<organism evidence="14 15">
    <name type="scientific">Alosa alosa</name>
    <name type="common">allis shad</name>
    <dbReference type="NCBI Taxonomy" id="278164"/>
    <lineage>
        <taxon>Eukaryota</taxon>
        <taxon>Metazoa</taxon>
        <taxon>Chordata</taxon>
        <taxon>Craniata</taxon>
        <taxon>Vertebrata</taxon>
        <taxon>Euteleostomi</taxon>
        <taxon>Actinopterygii</taxon>
        <taxon>Neopterygii</taxon>
        <taxon>Teleostei</taxon>
        <taxon>Clupei</taxon>
        <taxon>Clupeiformes</taxon>
        <taxon>Clupeoidei</taxon>
        <taxon>Clupeidae</taxon>
        <taxon>Alosa</taxon>
    </lineage>
</organism>
<feature type="region of interest" description="Disordered" evidence="12">
    <location>
        <begin position="1784"/>
        <end position="1810"/>
    </location>
</feature>
<feature type="compositionally biased region" description="Polar residues" evidence="12">
    <location>
        <begin position="1381"/>
        <end position="1394"/>
    </location>
</feature>
<evidence type="ECO:0000256" key="10">
    <source>
        <dbReference type="ARBA" id="ARBA00049431"/>
    </source>
</evidence>
<feature type="compositionally biased region" description="Low complexity" evidence="12">
    <location>
        <begin position="1406"/>
        <end position="1422"/>
    </location>
</feature>
<keyword evidence="15" id="KW-1185">Reference proteome</keyword>
<feature type="compositionally biased region" description="Polar residues" evidence="12">
    <location>
        <begin position="184"/>
        <end position="204"/>
    </location>
</feature>
<feature type="compositionally biased region" description="Polar residues" evidence="12">
    <location>
        <begin position="501"/>
        <end position="512"/>
    </location>
</feature>
<feature type="compositionally biased region" description="Polar residues" evidence="12">
    <location>
        <begin position="378"/>
        <end position="401"/>
    </location>
</feature>
<protein>
    <recommendedName>
        <fullName evidence="11">Methylcytosine dioxygenase TET</fullName>
        <ecNumber evidence="11">1.14.11.80</ecNumber>
    </recommendedName>
</protein>
<accession>A0AAV6HEW1</accession>
<comment type="catalytic activity">
    <reaction evidence="11">
        <text>a 5-methyl-2'-deoxycytidine in DNA + 2-oxoglutarate + O2 = a 5-hydroxymethyl-2'-deoxycytidine in DNA + succinate + CO2</text>
        <dbReference type="Rhea" id="RHEA:52636"/>
        <dbReference type="Rhea" id="RHEA-COMP:11370"/>
        <dbReference type="Rhea" id="RHEA-COMP:13315"/>
        <dbReference type="ChEBI" id="CHEBI:15379"/>
        <dbReference type="ChEBI" id="CHEBI:16526"/>
        <dbReference type="ChEBI" id="CHEBI:16810"/>
        <dbReference type="ChEBI" id="CHEBI:30031"/>
        <dbReference type="ChEBI" id="CHEBI:85454"/>
        <dbReference type="ChEBI" id="CHEBI:136731"/>
        <dbReference type="EC" id="1.14.11.80"/>
    </reaction>
</comment>
<dbReference type="GO" id="GO:0005694">
    <property type="term" value="C:chromosome"/>
    <property type="evidence" value="ECO:0007669"/>
    <property type="project" value="UniProtKB-SubCell"/>
</dbReference>
<dbReference type="InterPro" id="IPR024779">
    <property type="entry name" value="2OGFeDO_JBP1/TET_oxygenase_dom"/>
</dbReference>
<evidence type="ECO:0000259" key="13">
    <source>
        <dbReference type="SMART" id="SM01333"/>
    </source>
</evidence>
<feature type="compositionally biased region" description="Polar residues" evidence="12">
    <location>
        <begin position="283"/>
        <end position="295"/>
    </location>
</feature>
<feature type="compositionally biased region" description="Polar residues" evidence="12">
    <location>
        <begin position="443"/>
        <end position="453"/>
    </location>
</feature>
<feature type="compositionally biased region" description="Low complexity" evidence="12">
    <location>
        <begin position="757"/>
        <end position="767"/>
    </location>
</feature>
<evidence type="ECO:0000313" key="15">
    <source>
        <dbReference type="Proteomes" id="UP000823561"/>
    </source>
</evidence>
<dbReference type="InterPro" id="IPR040175">
    <property type="entry name" value="TET1/2/3"/>
</dbReference>
<dbReference type="SMART" id="SM01333">
    <property type="entry name" value="Tet_JBP"/>
    <property type="match status" value="1"/>
</dbReference>
<dbReference type="GO" id="GO:0045944">
    <property type="term" value="P:positive regulation of transcription by RNA polymerase II"/>
    <property type="evidence" value="ECO:0007669"/>
    <property type="project" value="TreeGrafter"/>
</dbReference>
<keyword evidence="4 11" id="KW-0479">Metal-binding</keyword>
<dbReference type="GO" id="GO:0008270">
    <property type="term" value="F:zinc ion binding"/>
    <property type="evidence" value="ECO:0007669"/>
    <property type="project" value="UniProtKB-UniRule"/>
</dbReference>
<feature type="region of interest" description="Disordered" evidence="12">
    <location>
        <begin position="1346"/>
        <end position="1394"/>
    </location>
</feature>
<feature type="compositionally biased region" description="Pro residues" evidence="12">
    <location>
        <begin position="521"/>
        <end position="532"/>
    </location>
</feature>
<evidence type="ECO:0000256" key="9">
    <source>
        <dbReference type="ARBA" id="ARBA00047840"/>
    </source>
</evidence>
<evidence type="ECO:0000256" key="2">
    <source>
        <dbReference type="ARBA" id="ARBA00007502"/>
    </source>
</evidence>
<dbReference type="PANTHER" id="PTHR23358:SF3">
    <property type="entry name" value="METHYLCYTOSINE DIOXYGENASE TET2"/>
    <property type="match status" value="1"/>
</dbReference>
<comment type="caution">
    <text evidence="14">The sequence shown here is derived from an EMBL/GenBank/DDBJ whole genome shotgun (WGS) entry which is preliminary data.</text>
</comment>
<dbReference type="GO" id="GO:0005634">
    <property type="term" value="C:nucleus"/>
    <property type="evidence" value="ECO:0007669"/>
    <property type="project" value="UniProtKB-UniRule"/>
</dbReference>
<feature type="compositionally biased region" description="Polar residues" evidence="12">
    <location>
        <begin position="647"/>
        <end position="672"/>
    </location>
</feature>
<evidence type="ECO:0000313" key="14">
    <source>
        <dbReference type="EMBL" id="KAG5285893.1"/>
    </source>
</evidence>
<feature type="compositionally biased region" description="Polar residues" evidence="12">
    <location>
        <begin position="28"/>
        <end position="38"/>
    </location>
</feature>
<dbReference type="EMBL" id="JADWDJ010000001">
    <property type="protein sequence ID" value="KAG5285893.1"/>
    <property type="molecule type" value="Genomic_DNA"/>
</dbReference>
<evidence type="ECO:0000256" key="6">
    <source>
        <dbReference type="ARBA" id="ARBA00022964"/>
    </source>
</evidence>
<comment type="catalytic activity">
    <reaction evidence="9 11">
        <text>a 5-formyl-2'-deoxycytidine in DNA + 2-oxoglutarate + O2 = a 5-carboxyl-2'-deoxycytidine in DNA + succinate + CO2 + H(+)</text>
        <dbReference type="Rhea" id="RHEA:53832"/>
        <dbReference type="Rhea" id="RHEA-COMP:13656"/>
        <dbReference type="Rhea" id="RHEA-COMP:13657"/>
        <dbReference type="ChEBI" id="CHEBI:15378"/>
        <dbReference type="ChEBI" id="CHEBI:15379"/>
        <dbReference type="ChEBI" id="CHEBI:16526"/>
        <dbReference type="ChEBI" id="CHEBI:16810"/>
        <dbReference type="ChEBI" id="CHEBI:30031"/>
        <dbReference type="ChEBI" id="CHEBI:137731"/>
        <dbReference type="ChEBI" id="CHEBI:137732"/>
        <dbReference type="EC" id="1.14.11.80"/>
    </reaction>
</comment>
<comment type="cofactor">
    <cofactor evidence="11">
        <name>Fe(2+)</name>
        <dbReference type="ChEBI" id="CHEBI:29033"/>
    </cofactor>
    <text evidence="11">Binds 1 Fe(2+) ion per subunit.</text>
</comment>
<feature type="region of interest" description="Disordered" evidence="12">
    <location>
        <begin position="621"/>
        <end position="813"/>
    </location>
</feature>
<feature type="compositionally biased region" description="Basic and acidic residues" evidence="12">
    <location>
        <begin position="1"/>
        <end position="14"/>
    </location>
</feature>
<keyword evidence="7 11" id="KW-0560">Oxidoreductase</keyword>
<evidence type="ECO:0000256" key="11">
    <source>
        <dbReference type="RuleBase" id="RU367064"/>
    </source>
</evidence>
<feature type="compositionally biased region" description="Polar residues" evidence="12">
    <location>
        <begin position="460"/>
        <end position="487"/>
    </location>
</feature>
<feature type="domain" description="Methylcytosine dioxygenase TET1-3 oxygenase" evidence="13">
    <location>
        <begin position="1175"/>
        <end position="1761"/>
    </location>
</feature>
<gene>
    <name evidence="14" type="ORF">AALO_G00008660</name>
</gene>
<feature type="region of interest" description="Disordered" evidence="12">
    <location>
        <begin position="888"/>
        <end position="918"/>
    </location>
</feature>
<dbReference type="PANTHER" id="PTHR23358">
    <property type="entry name" value="METHYLCYTOSINE DIOXYGENASE TET"/>
    <property type="match status" value="1"/>
</dbReference>
<feature type="compositionally biased region" description="Pro residues" evidence="12">
    <location>
        <begin position="1440"/>
        <end position="1450"/>
    </location>
</feature>
<feature type="region of interest" description="Disordered" evidence="12">
    <location>
        <begin position="1"/>
        <end position="78"/>
    </location>
</feature>
<proteinExistence type="inferred from homology"/>
<evidence type="ECO:0000256" key="8">
    <source>
        <dbReference type="ARBA" id="ARBA00023004"/>
    </source>
</evidence>
<evidence type="ECO:0000256" key="1">
    <source>
        <dbReference type="ARBA" id="ARBA00004286"/>
    </source>
</evidence>
<keyword evidence="6 11" id="KW-0223">Dioxygenase</keyword>
<feature type="compositionally biased region" description="Polar residues" evidence="12">
    <location>
        <begin position="768"/>
        <end position="784"/>
    </location>
</feature>
<evidence type="ECO:0000256" key="4">
    <source>
        <dbReference type="ARBA" id="ARBA00022723"/>
    </source>
</evidence>
<feature type="compositionally biased region" description="Polar residues" evidence="12">
    <location>
        <begin position="223"/>
        <end position="232"/>
    </location>
</feature>
<feature type="compositionally biased region" description="Polar residues" evidence="12">
    <location>
        <begin position="592"/>
        <end position="604"/>
    </location>
</feature>
<keyword evidence="5 11" id="KW-0862">Zinc</keyword>
<evidence type="ECO:0000256" key="12">
    <source>
        <dbReference type="SAM" id="MobiDB-lite"/>
    </source>
</evidence>
<feature type="compositionally biased region" description="Polar residues" evidence="12">
    <location>
        <begin position="624"/>
        <end position="634"/>
    </location>
</feature>
<keyword evidence="3" id="KW-0158">Chromosome</keyword>
<feature type="compositionally biased region" description="Polar residues" evidence="12">
    <location>
        <begin position="909"/>
        <end position="918"/>
    </location>
</feature>
<dbReference type="GO" id="GO:0040029">
    <property type="term" value="P:epigenetic regulation of gene expression"/>
    <property type="evidence" value="ECO:0007669"/>
    <property type="project" value="InterPro"/>
</dbReference>
<name>A0AAV6HEW1_9TELE</name>
<comment type="catalytic activity">
    <reaction evidence="10 11">
        <text>a 5-hydroxymethyl-2'-deoxycytidine in DNA + 2-oxoglutarate + O2 = a 5-formyl-2'-deoxycytidine in DNA + succinate + CO2 + H2O</text>
        <dbReference type="Rhea" id="RHEA:53828"/>
        <dbReference type="Rhea" id="RHEA-COMP:13315"/>
        <dbReference type="Rhea" id="RHEA-COMP:13656"/>
        <dbReference type="ChEBI" id="CHEBI:15377"/>
        <dbReference type="ChEBI" id="CHEBI:15379"/>
        <dbReference type="ChEBI" id="CHEBI:16526"/>
        <dbReference type="ChEBI" id="CHEBI:16810"/>
        <dbReference type="ChEBI" id="CHEBI:30031"/>
        <dbReference type="ChEBI" id="CHEBI:136731"/>
        <dbReference type="ChEBI" id="CHEBI:137731"/>
        <dbReference type="EC" id="1.14.11.80"/>
    </reaction>
</comment>
<feature type="region of interest" description="Disordered" evidence="12">
    <location>
        <begin position="223"/>
        <end position="604"/>
    </location>
</feature>
<comment type="similarity">
    <text evidence="2 11">Belongs to the TET family.</text>
</comment>
<keyword evidence="8 11" id="KW-0408">Iron</keyword>